<dbReference type="GO" id="GO:0016020">
    <property type="term" value="C:membrane"/>
    <property type="evidence" value="ECO:0007669"/>
    <property type="project" value="TreeGrafter"/>
</dbReference>
<protein>
    <submittedName>
        <fullName evidence="2">Lipase 3</fullName>
        <ecNumber evidence="2">3.1.1.3</ecNumber>
    </submittedName>
</protein>
<feature type="domain" description="AB hydrolase-1" evidence="1">
    <location>
        <begin position="65"/>
        <end position="306"/>
    </location>
</feature>
<comment type="caution">
    <text evidence="2">The sequence shown here is derived from an EMBL/GenBank/DDBJ whole genome shotgun (WGS) entry which is preliminary data.</text>
</comment>
<organism evidence="2 3">
    <name type="scientific">Cecembia lonarensis (strain CCUG 58316 / KCTC 22772 / LW9)</name>
    <dbReference type="NCBI Taxonomy" id="1225176"/>
    <lineage>
        <taxon>Bacteria</taxon>
        <taxon>Pseudomonadati</taxon>
        <taxon>Bacteroidota</taxon>
        <taxon>Cytophagia</taxon>
        <taxon>Cytophagales</taxon>
        <taxon>Cyclobacteriaceae</taxon>
        <taxon>Cecembia</taxon>
    </lineage>
</organism>
<dbReference type="Proteomes" id="UP000004478">
    <property type="component" value="Unassembled WGS sequence"/>
</dbReference>
<keyword evidence="3" id="KW-1185">Reference proteome</keyword>
<accession>K1LEH8</accession>
<dbReference type="Pfam" id="PF00561">
    <property type="entry name" value="Abhydrolase_1"/>
    <property type="match status" value="1"/>
</dbReference>
<dbReference type="AlphaFoldDB" id="K1LEH8"/>
<dbReference type="EC" id="3.1.1.3" evidence="2"/>
<dbReference type="GO" id="GO:0047372">
    <property type="term" value="F:monoacylglycerol lipase activity"/>
    <property type="evidence" value="ECO:0007669"/>
    <property type="project" value="TreeGrafter"/>
</dbReference>
<proteinExistence type="predicted"/>
<dbReference type="OrthoDB" id="9780932at2"/>
<dbReference type="InterPro" id="IPR000073">
    <property type="entry name" value="AB_hydrolase_1"/>
</dbReference>
<gene>
    <name evidence="2" type="primary">lip3</name>
    <name evidence="2" type="ORF">B879_02633</name>
</gene>
<evidence type="ECO:0000259" key="1">
    <source>
        <dbReference type="Pfam" id="PF00561"/>
    </source>
</evidence>
<dbReference type="InterPro" id="IPR029058">
    <property type="entry name" value="AB_hydrolase_fold"/>
</dbReference>
<dbReference type="PRINTS" id="PR00111">
    <property type="entry name" value="ABHYDROLASE"/>
</dbReference>
<dbReference type="GO" id="GO:0004806">
    <property type="term" value="F:triacylglycerol lipase activity"/>
    <property type="evidence" value="ECO:0007669"/>
    <property type="project" value="UniProtKB-EC"/>
</dbReference>
<dbReference type="SUPFAM" id="SSF53474">
    <property type="entry name" value="alpha/beta-Hydrolases"/>
    <property type="match status" value="1"/>
</dbReference>
<evidence type="ECO:0000313" key="2">
    <source>
        <dbReference type="EMBL" id="EKB48738.1"/>
    </source>
</evidence>
<dbReference type="EMBL" id="AMGM01000043">
    <property type="protein sequence ID" value="EKB48738.1"/>
    <property type="molecule type" value="Genomic_DNA"/>
</dbReference>
<dbReference type="GO" id="GO:0046464">
    <property type="term" value="P:acylglycerol catabolic process"/>
    <property type="evidence" value="ECO:0007669"/>
    <property type="project" value="TreeGrafter"/>
</dbReference>
<dbReference type="RefSeq" id="WP_009185656.1">
    <property type="nucleotide sequence ID" value="NZ_AMGM01000043.1"/>
</dbReference>
<dbReference type="PATRIC" id="fig|1225176.3.peg.2802"/>
<dbReference type="PANTHER" id="PTHR43798:SF33">
    <property type="entry name" value="HYDROLASE, PUTATIVE (AFU_ORTHOLOGUE AFUA_2G14860)-RELATED"/>
    <property type="match status" value="1"/>
</dbReference>
<reference evidence="2 3" key="1">
    <citation type="journal article" date="2012" name="J. Bacteriol.">
        <title>Draft Genome Sequence of Cecembia lonarensis Strain LW9T, Isolated from Lonar Lake, a Haloalkaline Lake in India.</title>
        <authorList>
            <person name="Shivaji S."/>
            <person name="Ara S."/>
            <person name="Singh A."/>
            <person name="Pinnaka A.K."/>
        </authorList>
    </citation>
    <scope>NUCLEOTIDE SEQUENCE [LARGE SCALE GENOMIC DNA]</scope>
    <source>
        <strain evidence="2 3">LW9</strain>
    </source>
</reference>
<dbReference type="Gene3D" id="3.40.50.1820">
    <property type="entry name" value="alpha/beta hydrolase"/>
    <property type="match status" value="1"/>
</dbReference>
<dbReference type="PANTHER" id="PTHR43798">
    <property type="entry name" value="MONOACYLGLYCEROL LIPASE"/>
    <property type="match status" value="1"/>
</dbReference>
<keyword evidence="2" id="KW-0378">Hydrolase</keyword>
<dbReference type="InterPro" id="IPR050266">
    <property type="entry name" value="AB_hydrolase_sf"/>
</dbReference>
<evidence type="ECO:0000313" key="3">
    <source>
        <dbReference type="Proteomes" id="UP000004478"/>
    </source>
</evidence>
<sequence length="338" mass="37974">MKTILSGLIKFVIAIVLLLFLALALSYRGDLGMDRLVAKYTSENSYFLPVNGINVHVKVSGEGEAIFLIHGSFSSLHTWEAWEKELSKYFMTISMDLPGHGLTGPDELGRYGIADYASLILEIADQMDVDEFHVAGNSMGGAVALKIASDHPERVLSLNLVDAAGAPPVPSTATHDANRSRNSGATIFKVAQYPLVNKLLLKCTPRFLFKWNLQQVFYDEEKITDKHITRYYELIRREGNRQATLDRLTSRSSYQIDFERLNMPVLIMWGAQDRWIPPSHGERLKAAIPGATLKIFENAGHVPMEEIPTETVLEYLHFLGIQLEEDYLSPPKLFSYAQ</sequence>
<name>K1LEH8_CECL9</name>